<dbReference type="RefSeq" id="WP_120189756.1">
    <property type="nucleotide sequence ID" value="NZ_MCHY01000008.1"/>
</dbReference>
<comment type="caution">
    <text evidence="1">The sequence shown here is derived from an EMBL/GenBank/DDBJ whole genome shotgun (WGS) entry which is preliminary data.</text>
</comment>
<keyword evidence="2" id="KW-1185">Reference proteome</keyword>
<organism evidence="1 2">
    <name type="scientific">Ammoniphilus oxalaticus</name>
    <dbReference type="NCBI Taxonomy" id="66863"/>
    <lineage>
        <taxon>Bacteria</taxon>
        <taxon>Bacillati</taxon>
        <taxon>Bacillota</taxon>
        <taxon>Bacilli</taxon>
        <taxon>Bacillales</taxon>
        <taxon>Paenibacillaceae</taxon>
        <taxon>Aneurinibacillus group</taxon>
        <taxon>Ammoniphilus</taxon>
    </lineage>
</organism>
<dbReference type="EMBL" id="MCHY01000008">
    <property type="protein sequence ID" value="RKD24458.1"/>
    <property type="molecule type" value="Genomic_DNA"/>
</dbReference>
<evidence type="ECO:0000313" key="1">
    <source>
        <dbReference type="EMBL" id="RKD24458.1"/>
    </source>
</evidence>
<protein>
    <submittedName>
        <fullName evidence="1">Uncharacterized protein</fullName>
    </submittedName>
</protein>
<evidence type="ECO:0000313" key="2">
    <source>
        <dbReference type="Proteomes" id="UP000284219"/>
    </source>
</evidence>
<gene>
    <name evidence="1" type="ORF">BEP19_08710</name>
</gene>
<dbReference type="AlphaFoldDB" id="A0A419SKL7"/>
<dbReference type="Proteomes" id="UP000284219">
    <property type="component" value="Unassembled WGS sequence"/>
</dbReference>
<sequence length="82" mass="9709">MNHNLDYDRDGDREDALGEQDLRELLSNSMEIETELMRRYIITAERIHQNPVLKDRLENFAQGNAKRTRQLQDEISSLTTFE</sequence>
<reference evidence="1 2" key="1">
    <citation type="submission" date="2016-08" db="EMBL/GenBank/DDBJ databases">
        <title>Novel Firmicute Genomes.</title>
        <authorList>
            <person name="Poppleton D.I."/>
            <person name="Gribaldo S."/>
        </authorList>
    </citation>
    <scope>NUCLEOTIDE SEQUENCE [LARGE SCALE GENOMIC DNA]</scope>
    <source>
        <strain evidence="1 2">RAOx-1</strain>
    </source>
</reference>
<proteinExistence type="predicted"/>
<name>A0A419SKL7_9BACL</name>
<accession>A0A419SKL7</accession>
<dbReference type="OrthoDB" id="2918658at2"/>